<dbReference type="Proteomes" id="UP001054945">
    <property type="component" value="Unassembled WGS sequence"/>
</dbReference>
<keyword evidence="2" id="KW-1185">Reference proteome</keyword>
<evidence type="ECO:0000313" key="1">
    <source>
        <dbReference type="EMBL" id="GIY87391.1"/>
    </source>
</evidence>
<sequence>MTENISKLEQTAWYEVYGMSKYMKTAPDKPSNSFLFCFLSTSITHTFPKSRIPHQLEETLLLFIEQAISSSRRQKLREEAKFSPCKRPCWNQSHGLVLNRSFIFSVSECNHLTYLPLHNCSKSSLRKTLFVTEFELNGRKFSPSIGRQGRDFPERLLDVTQLELNGRKFPPKNCSQGRDFPERLSGVIELELNGRKFPSSIIRPDRFSRKTLSCIRIRVEWEKIPANQGRDFPERLLDVNQLELNGRKFSPSIGNQGTDFPERIIGATELEFPPSIPAFCQNQHSNRLFSKA</sequence>
<proteinExistence type="predicted"/>
<evidence type="ECO:0000313" key="2">
    <source>
        <dbReference type="Proteomes" id="UP001054945"/>
    </source>
</evidence>
<dbReference type="EMBL" id="BPLR01016934">
    <property type="protein sequence ID" value="GIY87391.1"/>
    <property type="molecule type" value="Genomic_DNA"/>
</dbReference>
<protein>
    <submittedName>
        <fullName evidence="1">Uncharacterized protein</fullName>
    </submittedName>
</protein>
<gene>
    <name evidence="1" type="ORF">CEXT_809821</name>
</gene>
<accession>A0AAV4WZX2</accession>
<dbReference type="AlphaFoldDB" id="A0AAV4WZX2"/>
<organism evidence="1 2">
    <name type="scientific">Caerostris extrusa</name>
    <name type="common">Bark spider</name>
    <name type="synonym">Caerostris bankana</name>
    <dbReference type="NCBI Taxonomy" id="172846"/>
    <lineage>
        <taxon>Eukaryota</taxon>
        <taxon>Metazoa</taxon>
        <taxon>Ecdysozoa</taxon>
        <taxon>Arthropoda</taxon>
        <taxon>Chelicerata</taxon>
        <taxon>Arachnida</taxon>
        <taxon>Araneae</taxon>
        <taxon>Araneomorphae</taxon>
        <taxon>Entelegynae</taxon>
        <taxon>Araneoidea</taxon>
        <taxon>Araneidae</taxon>
        <taxon>Caerostris</taxon>
    </lineage>
</organism>
<reference evidence="1 2" key="1">
    <citation type="submission" date="2021-06" db="EMBL/GenBank/DDBJ databases">
        <title>Caerostris extrusa draft genome.</title>
        <authorList>
            <person name="Kono N."/>
            <person name="Arakawa K."/>
        </authorList>
    </citation>
    <scope>NUCLEOTIDE SEQUENCE [LARGE SCALE GENOMIC DNA]</scope>
</reference>
<name>A0AAV4WZX2_CAEEX</name>
<comment type="caution">
    <text evidence="1">The sequence shown here is derived from an EMBL/GenBank/DDBJ whole genome shotgun (WGS) entry which is preliminary data.</text>
</comment>